<dbReference type="InterPro" id="IPR029041">
    <property type="entry name" value="FAD-linked_oxidoreductase-like"/>
</dbReference>
<proteinExistence type="inferred from homology"/>
<dbReference type="GO" id="GO:0003842">
    <property type="term" value="F:L-glutamate gamma-semialdehyde dehydrogenase activity"/>
    <property type="evidence" value="ECO:0007669"/>
    <property type="project" value="UniProtKB-EC"/>
</dbReference>
<evidence type="ECO:0000256" key="3">
    <source>
        <dbReference type="ARBA" id="ARBA00023002"/>
    </source>
</evidence>
<dbReference type="PANTHER" id="PTHR42862">
    <property type="entry name" value="DELTA-1-PYRROLINE-5-CARBOXYLATE DEHYDROGENASE 1, ISOFORM A-RELATED"/>
    <property type="match status" value="1"/>
</dbReference>
<name>A5GF56_GEOUR</name>
<dbReference type="CDD" id="cd07124">
    <property type="entry name" value="ALDH_PutA-P5CDH-RocA"/>
    <property type="match status" value="1"/>
</dbReference>
<dbReference type="InterPro" id="IPR050485">
    <property type="entry name" value="Proline_metab_enzyme"/>
</dbReference>
<evidence type="ECO:0000256" key="7">
    <source>
        <dbReference type="ARBA" id="ARBA00061617"/>
    </source>
</evidence>
<comment type="catalytic activity">
    <reaction evidence="6">
        <text>L-glutamate 5-semialdehyde + NAD(+) + H2O = L-glutamate + NADH + 2 H(+)</text>
        <dbReference type="Rhea" id="RHEA:30235"/>
        <dbReference type="ChEBI" id="CHEBI:15377"/>
        <dbReference type="ChEBI" id="CHEBI:15378"/>
        <dbReference type="ChEBI" id="CHEBI:29985"/>
        <dbReference type="ChEBI" id="CHEBI:57540"/>
        <dbReference type="ChEBI" id="CHEBI:57945"/>
        <dbReference type="ChEBI" id="CHEBI:58066"/>
        <dbReference type="EC" id="1.2.1.88"/>
    </reaction>
</comment>
<sequence length="1002" mass="111054">MDNELNSKIISRGKEFFAGIRGETPSLFNKGEWMGKVMDWSMRNENFKVQMFRFVDVFPTLTNGRLLADHIREYFGGGQEMPAVVSWGADVAGMLGPLGSAVLNKALSSNIHEMARQFIIGESCKETVKNLEKLRKDGFAFVVDVLGEATLSEAEAEAYVNTYLDLLDSLQKEQGGWKGLPGRGGDPALDWGHAPKINVAVKATALYCLANPQDFEGSVVAILNRLRRIFARVAAVNGFLCLDMESYRFKDIILEVFRRLRLEHRDYPHLGIVLQSYLKDTDRDLDDLLGWARMNNVPLSIRLVKGAYWDYETVRTRQNNWAVPVWTIKAETDAAYERQARKILENHAVCHFACASHNIRTISAVMEMAGELSVPEERYEFQLLYGMAEPVRKAILKVAGRVRLYCPYGNMVPGMGYLVRRLLENTANESFLRQTFAEGARIEKLLEDPAVTAERELADRAAKPKKKRMGPGGLSPFENEPMVDFTCKDQREAFPRHIAEVRRQLGKTCPLHINGRDVQTSDLLPSINPAGPSEVIGLICQAGATEVEEAIAAAGAAFPAWRDTAPGSRAGYLIKAAQAVRRRLFELSAWQVLEIGKQWDQAYADVTEAIDFLEYYAREMIRLGEPQRVGHAPGETNHYFYEAKGVAAVIAPWNFPLAISMGMVSAALVTGNCVVYKPSGLTSVIGRHLVEIFSEAGLPAGVFNYIPGRSSVMGDFLVDHPHISLIAFTGSREVGLRIIERAAKVHPGQAKVKKIVCEMGGKNGIIIDDDADLDEAVPHVLFSAFAFQGQKCSACSRAIVLDGVYDKFVERLLSMARATSVGPAENPAFYMGAVADDKAMKRILEYIEIGGKEGVILYRSPVPSEGYFVPMTIIGGIRPEHRIAREEIFGPVLAVMRAKDFEQAVEWANSTSYALTGGVFSRSPEHLALARREFRVGNLYFNRNCTGALVERQPFGGSRMSGVGAKAGGPDYLLHFMEPRVVTENTMRRGFAPVDEGDDRVD</sequence>
<dbReference type="SUPFAM" id="SSF51730">
    <property type="entry name" value="FAD-linked oxidoreductase"/>
    <property type="match status" value="1"/>
</dbReference>
<dbReference type="GO" id="GO:0003700">
    <property type="term" value="F:DNA-binding transcription factor activity"/>
    <property type="evidence" value="ECO:0007669"/>
    <property type="project" value="InterPro"/>
</dbReference>
<evidence type="ECO:0000256" key="1">
    <source>
        <dbReference type="ARBA" id="ARBA00004786"/>
    </source>
</evidence>
<dbReference type="InterPro" id="IPR016161">
    <property type="entry name" value="Ald_DH/histidinol_DH"/>
</dbReference>
<keyword evidence="3 12" id="KW-0560">Oxidoreductase</keyword>
<dbReference type="HOGENOM" id="CLU_005682_2_1_7"/>
<feature type="domain" description="Proline dehydrogenase" evidence="10">
    <location>
        <begin position="128"/>
        <end position="434"/>
    </location>
</feature>
<dbReference type="NCBIfam" id="TIGR01237">
    <property type="entry name" value="D1pyr5carbox2"/>
    <property type="match status" value="1"/>
</dbReference>
<organism evidence="12 13">
    <name type="scientific">Geotalea uraniireducens (strain Rf4)</name>
    <name type="common">Geobacter uraniireducens</name>
    <dbReference type="NCBI Taxonomy" id="351605"/>
    <lineage>
        <taxon>Bacteria</taxon>
        <taxon>Pseudomonadati</taxon>
        <taxon>Thermodesulfobacteriota</taxon>
        <taxon>Desulfuromonadia</taxon>
        <taxon>Geobacterales</taxon>
        <taxon>Geobacteraceae</taxon>
        <taxon>Geotalea</taxon>
    </lineage>
</organism>
<dbReference type="KEGG" id="gur:Gura_1871"/>
<dbReference type="Gene3D" id="3.40.605.10">
    <property type="entry name" value="Aldehyde Dehydrogenase, Chain A, domain 1"/>
    <property type="match status" value="1"/>
</dbReference>
<gene>
    <name evidence="12" type="ordered locus">Gura_1871</name>
</gene>
<keyword evidence="13" id="KW-1185">Reference proteome</keyword>
<dbReference type="OrthoDB" id="9762913at2"/>
<evidence type="ECO:0000256" key="5">
    <source>
        <dbReference type="ARBA" id="ARBA00032259"/>
    </source>
</evidence>
<evidence type="ECO:0000259" key="11">
    <source>
        <dbReference type="Pfam" id="PF18083"/>
    </source>
</evidence>
<dbReference type="GO" id="GO:0009898">
    <property type="term" value="C:cytoplasmic side of plasma membrane"/>
    <property type="evidence" value="ECO:0007669"/>
    <property type="project" value="TreeGrafter"/>
</dbReference>
<evidence type="ECO:0000259" key="9">
    <source>
        <dbReference type="Pfam" id="PF00171"/>
    </source>
</evidence>
<dbReference type="InterPro" id="IPR002872">
    <property type="entry name" value="Proline_DH_dom"/>
</dbReference>
<dbReference type="InterPro" id="IPR015590">
    <property type="entry name" value="Aldehyde_DH_dom"/>
</dbReference>
<dbReference type="EC" id="1.2.1.88" evidence="2"/>
<dbReference type="InterPro" id="IPR025703">
    <property type="entry name" value="Bifunct_PutA"/>
</dbReference>
<reference evidence="12 13" key="1">
    <citation type="submission" date="2007-05" db="EMBL/GenBank/DDBJ databases">
        <title>Complete sequence of Geobacter uraniireducens Rf4.</title>
        <authorList>
            <consortium name="US DOE Joint Genome Institute"/>
            <person name="Copeland A."/>
            <person name="Lucas S."/>
            <person name="Lapidus A."/>
            <person name="Barry K."/>
            <person name="Detter J.C."/>
            <person name="Glavina del Rio T."/>
            <person name="Hammon N."/>
            <person name="Israni S."/>
            <person name="Dalin E."/>
            <person name="Tice H."/>
            <person name="Pitluck S."/>
            <person name="Chertkov O."/>
            <person name="Brettin T."/>
            <person name="Bruce D."/>
            <person name="Han C."/>
            <person name="Schmutz J."/>
            <person name="Larimer F."/>
            <person name="Land M."/>
            <person name="Hauser L."/>
            <person name="Kyrpides N."/>
            <person name="Mikhailova N."/>
            <person name="Shelobolina E."/>
            <person name="Aklujkar M."/>
            <person name="Lovley D."/>
            <person name="Richardson P."/>
        </authorList>
    </citation>
    <scope>NUCLEOTIDE SEQUENCE [LARGE SCALE GENOMIC DNA]</scope>
    <source>
        <strain evidence="12 13">Rf4</strain>
    </source>
</reference>
<dbReference type="NCBIfam" id="NF002852">
    <property type="entry name" value="PRK03137.1"/>
    <property type="match status" value="1"/>
</dbReference>
<accession>A5GF56</accession>
<comment type="similarity">
    <text evidence="7">Belongs to the aldehyde dehydrogenase family. RocA subfamily.</text>
</comment>
<evidence type="ECO:0000259" key="10">
    <source>
        <dbReference type="Pfam" id="PF01619"/>
    </source>
</evidence>
<dbReference type="AlphaFoldDB" id="A5GF56"/>
<dbReference type="InterPro" id="IPR016162">
    <property type="entry name" value="Ald_DH_N"/>
</dbReference>
<dbReference type="Gene3D" id="3.40.309.10">
    <property type="entry name" value="Aldehyde Dehydrogenase, Chain A, domain 2"/>
    <property type="match status" value="1"/>
</dbReference>
<dbReference type="STRING" id="351605.Gura_1871"/>
<dbReference type="EMBL" id="CP000698">
    <property type="protein sequence ID" value="ABQ26061.1"/>
    <property type="molecule type" value="Genomic_DNA"/>
</dbReference>
<keyword evidence="4" id="KW-0520">NAD</keyword>
<dbReference type="FunFam" id="3.40.605.10:FF:000045">
    <property type="entry name" value="1-pyrroline-5-carboxylate dehydrogenase 1"/>
    <property type="match status" value="1"/>
</dbReference>
<dbReference type="RefSeq" id="WP_011938764.1">
    <property type="nucleotide sequence ID" value="NC_009483.1"/>
</dbReference>
<feature type="active site" evidence="8">
    <location>
        <position position="792"/>
    </location>
</feature>
<evidence type="ECO:0000256" key="8">
    <source>
        <dbReference type="PIRSR" id="PIRSR000197-1"/>
    </source>
</evidence>
<evidence type="ECO:0000256" key="6">
    <source>
        <dbReference type="ARBA" id="ARBA00048142"/>
    </source>
</evidence>
<dbReference type="PANTHER" id="PTHR42862:SF1">
    <property type="entry name" value="DELTA-1-PYRROLINE-5-CARBOXYLATE DEHYDROGENASE 2, ISOFORM A-RELATED"/>
    <property type="match status" value="1"/>
</dbReference>
<evidence type="ECO:0000313" key="13">
    <source>
        <dbReference type="Proteomes" id="UP000006695"/>
    </source>
</evidence>
<evidence type="ECO:0000313" key="12">
    <source>
        <dbReference type="EMBL" id="ABQ26061.1"/>
    </source>
</evidence>
<evidence type="ECO:0000256" key="4">
    <source>
        <dbReference type="ARBA" id="ARBA00023027"/>
    </source>
</evidence>
<dbReference type="FunFam" id="3.40.309.10:FF:000005">
    <property type="entry name" value="1-pyrroline-5-carboxylate dehydrogenase 1"/>
    <property type="match status" value="1"/>
</dbReference>
<dbReference type="Proteomes" id="UP000006695">
    <property type="component" value="Chromosome"/>
</dbReference>
<dbReference type="Pfam" id="PF00171">
    <property type="entry name" value="Aldedh"/>
    <property type="match status" value="1"/>
</dbReference>
<dbReference type="GO" id="GO:0004657">
    <property type="term" value="F:proline dehydrogenase activity"/>
    <property type="evidence" value="ECO:0007669"/>
    <property type="project" value="InterPro"/>
</dbReference>
<dbReference type="PIRSF" id="PIRSF000197">
    <property type="entry name" value="Bifunct_PutA"/>
    <property type="match status" value="1"/>
</dbReference>
<dbReference type="Pfam" id="PF01619">
    <property type="entry name" value="Pro_dh"/>
    <property type="match status" value="1"/>
</dbReference>
<dbReference type="InterPro" id="IPR016160">
    <property type="entry name" value="Ald_DH_CS_CYS"/>
</dbReference>
<dbReference type="UniPathway" id="UPA00261">
    <property type="reaction ID" value="UER00373"/>
</dbReference>
<dbReference type="InterPro" id="IPR016163">
    <property type="entry name" value="Ald_DH_C"/>
</dbReference>
<dbReference type="InterPro" id="IPR005932">
    <property type="entry name" value="RocA"/>
</dbReference>
<feature type="active site" evidence="8">
    <location>
        <position position="758"/>
    </location>
</feature>
<dbReference type="Gene3D" id="3.20.20.220">
    <property type="match status" value="1"/>
</dbReference>
<feature type="domain" description="Aldehyde dehydrogenase" evidence="9">
    <location>
        <begin position="523"/>
        <end position="982"/>
    </location>
</feature>
<dbReference type="FunFam" id="3.20.20.220:FF:000021">
    <property type="entry name" value="Aldehyde dehydrogenase family protein"/>
    <property type="match status" value="1"/>
</dbReference>
<dbReference type="SUPFAM" id="SSF53720">
    <property type="entry name" value="ALDH-like"/>
    <property type="match status" value="1"/>
</dbReference>
<comment type="pathway">
    <text evidence="1">Amino-acid degradation; L-proline degradation into L-glutamate; L-glutamate from L-proline: step 2/2.</text>
</comment>
<dbReference type="Pfam" id="PF18083">
    <property type="entry name" value="PutA_N"/>
    <property type="match status" value="1"/>
</dbReference>
<feature type="domain" description="Proline utilization A N-terminal" evidence="11">
    <location>
        <begin position="7"/>
        <end position="118"/>
    </location>
</feature>
<dbReference type="PROSITE" id="PS00070">
    <property type="entry name" value="ALDEHYDE_DEHYDR_CYS"/>
    <property type="match status" value="1"/>
</dbReference>
<protein>
    <recommendedName>
        <fullName evidence="5">L-glutamate gamma-semialdehyde dehydrogenase</fullName>
        <ecNumber evidence="2">1.2.1.88</ecNumber>
    </recommendedName>
    <alternativeName>
        <fullName evidence="5">L-glutamate gamma-semialdehyde dehydrogenase</fullName>
    </alternativeName>
</protein>
<dbReference type="GO" id="GO:0010133">
    <property type="term" value="P:L-proline catabolic process to L-glutamate"/>
    <property type="evidence" value="ECO:0007669"/>
    <property type="project" value="UniProtKB-UniPathway"/>
</dbReference>
<evidence type="ECO:0000256" key="2">
    <source>
        <dbReference type="ARBA" id="ARBA00012884"/>
    </source>
</evidence>
<dbReference type="InterPro" id="IPR041514">
    <property type="entry name" value="PutA_N"/>
</dbReference>